<keyword evidence="2" id="KW-0240">DNA-directed RNA polymerase</keyword>
<accession>A0A380KRV1</accession>
<dbReference type="Proteomes" id="UP000254461">
    <property type="component" value="Unassembled WGS sequence"/>
</dbReference>
<evidence type="ECO:0000313" key="2">
    <source>
        <dbReference type="EMBL" id="SUN69818.1"/>
    </source>
</evidence>
<keyword evidence="2" id="KW-0808">Transferase</keyword>
<dbReference type="AlphaFoldDB" id="A0A380KRV1"/>
<dbReference type="InterPro" id="IPR042107">
    <property type="entry name" value="DNA-dir_RNA_pol_bsu_ext_1_sf"/>
</dbReference>
<proteinExistence type="predicted"/>
<dbReference type="EMBL" id="UHFF01000004">
    <property type="protein sequence ID" value="SUN69818.1"/>
    <property type="molecule type" value="Genomic_DNA"/>
</dbReference>
<dbReference type="SUPFAM" id="SSF64484">
    <property type="entry name" value="beta and beta-prime subunits of DNA dependent RNA-polymerase"/>
    <property type="match status" value="1"/>
</dbReference>
<dbReference type="EC" id="2.7.7.6" evidence="2"/>
<dbReference type="GO" id="GO:0006351">
    <property type="term" value="P:DNA-templated transcription"/>
    <property type="evidence" value="ECO:0007669"/>
    <property type="project" value="InterPro"/>
</dbReference>
<gene>
    <name evidence="2" type="primary">rpoB_6</name>
    <name evidence="2" type="ORF">NCTC12092_02113</name>
</gene>
<dbReference type="GO" id="GO:0003899">
    <property type="term" value="F:DNA-directed RNA polymerase activity"/>
    <property type="evidence" value="ECO:0007669"/>
    <property type="project" value="UniProtKB-EC"/>
</dbReference>
<evidence type="ECO:0000313" key="3">
    <source>
        <dbReference type="Proteomes" id="UP000254461"/>
    </source>
</evidence>
<organism evidence="2 3">
    <name type="scientific">Streptococcus equi subsp. equi</name>
    <dbReference type="NCBI Taxonomy" id="148942"/>
    <lineage>
        <taxon>Bacteria</taxon>
        <taxon>Bacillati</taxon>
        <taxon>Bacillota</taxon>
        <taxon>Bacilli</taxon>
        <taxon>Lactobacillales</taxon>
        <taxon>Streptococcaceae</taxon>
        <taxon>Streptococcus</taxon>
    </lineage>
</organism>
<keyword evidence="2" id="KW-0548">Nucleotidyltransferase</keyword>
<sequence length="90" mass="10309">MAFIQTPYRKVDRVIGRVTNEIVWLTADEEDELQWLRLILSSIQTVPLLKILSWDVTKVITKKFLASQVDFVDVSPKQVVAVATSLYSFP</sequence>
<reference evidence="2 3" key="1">
    <citation type="submission" date="2018-06" db="EMBL/GenBank/DDBJ databases">
        <authorList>
            <consortium name="Pathogen Informatics"/>
            <person name="Doyle S."/>
        </authorList>
    </citation>
    <scope>NUCLEOTIDE SEQUENCE [LARGE SCALE GENOMIC DNA]</scope>
    <source>
        <strain evidence="2 3">NCTC12092</strain>
    </source>
</reference>
<name>A0A380KRV1_9STRE</name>
<protein>
    <submittedName>
        <fullName evidence="2">DNA-directed RNA polymerase beta chain</fullName>
        <ecNumber evidence="2">2.7.7.6</ecNumber>
    </submittedName>
</protein>
<dbReference type="GO" id="GO:0000428">
    <property type="term" value="C:DNA-directed RNA polymerase complex"/>
    <property type="evidence" value="ECO:0007669"/>
    <property type="project" value="UniProtKB-KW"/>
</dbReference>
<dbReference type="Gene3D" id="2.30.150.10">
    <property type="entry name" value="DNA-directed RNA polymerase, beta subunit, external 1 domain"/>
    <property type="match status" value="1"/>
</dbReference>
<dbReference type="Gene3D" id="3.90.1100.10">
    <property type="match status" value="1"/>
</dbReference>
<evidence type="ECO:0000256" key="1">
    <source>
        <dbReference type="ARBA" id="ARBA00048552"/>
    </source>
</evidence>
<comment type="catalytic activity">
    <reaction evidence="1">
        <text>RNA(n) + a ribonucleoside 5'-triphosphate = RNA(n+1) + diphosphate</text>
        <dbReference type="Rhea" id="RHEA:21248"/>
        <dbReference type="Rhea" id="RHEA-COMP:14527"/>
        <dbReference type="Rhea" id="RHEA-COMP:17342"/>
        <dbReference type="ChEBI" id="CHEBI:33019"/>
        <dbReference type="ChEBI" id="CHEBI:61557"/>
        <dbReference type="ChEBI" id="CHEBI:140395"/>
        <dbReference type="EC" id="2.7.7.6"/>
    </reaction>
</comment>
<keyword evidence="2" id="KW-0804">Transcription</keyword>